<keyword evidence="1" id="KW-0812">Transmembrane</keyword>
<feature type="transmembrane region" description="Helical" evidence="1">
    <location>
        <begin position="211"/>
        <end position="231"/>
    </location>
</feature>
<keyword evidence="1" id="KW-0472">Membrane</keyword>
<dbReference type="AlphaFoldDB" id="A0A1M6JHV6"/>
<protein>
    <submittedName>
        <fullName evidence="2">TrbL/VirB6 plasmid conjugal transfer protein</fullName>
    </submittedName>
</protein>
<proteinExistence type="predicted"/>
<name>A0A1M6JHV6_9ACTN</name>
<feature type="transmembrane region" description="Helical" evidence="1">
    <location>
        <begin position="42"/>
        <end position="67"/>
    </location>
</feature>
<sequence length="285" mass="30407">MSFARDVLEPILRDMSGGLGSMFGLNLTDVLQSPEEYSASTAALMVTISDTIVMPAATLILVVLFMLELVRIGMRTDGDGETFAKTAFFTLVKFVMLKLIFESTHVVMQGIYALFAEMASQANTITAVTTGVGSDQLNGFLTSVDDMDWLGQTVLIIFMLLAWLVNKGAMIAALALVVVRFVKLYIFAAFAPAPIAMFATQETRTFGVGFLRNYAAIVLQALVLVLAFAIYQTVTSTWAGSAFANLDGNAVTAALSISGSFIMMGVVLGMVVLGSGRIASELLGN</sequence>
<feature type="transmembrane region" description="Helical" evidence="1">
    <location>
        <begin position="149"/>
        <end position="165"/>
    </location>
</feature>
<dbReference type="InterPro" id="IPR045798">
    <property type="entry name" value="TrbL_Firmicutes"/>
</dbReference>
<dbReference type="Proteomes" id="UP000184512">
    <property type="component" value="Unassembled WGS sequence"/>
</dbReference>
<keyword evidence="1" id="KW-1133">Transmembrane helix</keyword>
<dbReference type="OrthoDB" id="3260785at2"/>
<dbReference type="STRING" id="1123357.SAMN02745244_02567"/>
<dbReference type="RefSeq" id="WP_073188924.1">
    <property type="nucleotide sequence ID" value="NZ_FQZG01000050.1"/>
</dbReference>
<feature type="transmembrane region" description="Helical" evidence="1">
    <location>
        <begin position="171"/>
        <end position="199"/>
    </location>
</feature>
<evidence type="ECO:0000256" key="1">
    <source>
        <dbReference type="SAM" id="Phobius"/>
    </source>
</evidence>
<feature type="transmembrane region" description="Helical" evidence="1">
    <location>
        <begin position="251"/>
        <end position="273"/>
    </location>
</feature>
<evidence type="ECO:0000313" key="3">
    <source>
        <dbReference type="Proteomes" id="UP000184512"/>
    </source>
</evidence>
<dbReference type="EMBL" id="FQZG01000050">
    <property type="protein sequence ID" value="SHJ46215.1"/>
    <property type="molecule type" value="Genomic_DNA"/>
</dbReference>
<evidence type="ECO:0000313" key="2">
    <source>
        <dbReference type="EMBL" id="SHJ46215.1"/>
    </source>
</evidence>
<reference evidence="3" key="1">
    <citation type="submission" date="2016-11" db="EMBL/GenBank/DDBJ databases">
        <authorList>
            <person name="Varghese N."/>
            <person name="Submissions S."/>
        </authorList>
    </citation>
    <scope>NUCLEOTIDE SEQUENCE [LARGE SCALE GENOMIC DNA]</scope>
    <source>
        <strain evidence="3">DSM 12906</strain>
    </source>
</reference>
<accession>A0A1M6JHV6</accession>
<dbReference type="Pfam" id="PF19478">
    <property type="entry name" value="TrbL_2"/>
    <property type="match status" value="1"/>
</dbReference>
<keyword evidence="3" id="KW-1185">Reference proteome</keyword>
<gene>
    <name evidence="2" type="ORF">SAMN02745244_02567</name>
</gene>
<organism evidence="2 3">
    <name type="scientific">Tessaracoccus bendigoensis DSM 12906</name>
    <dbReference type="NCBI Taxonomy" id="1123357"/>
    <lineage>
        <taxon>Bacteria</taxon>
        <taxon>Bacillati</taxon>
        <taxon>Actinomycetota</taxon>
        <taxon>Actinomycetes</taxon>
        <taxon>Propionibacteriales</taxon>
        <taxon>Propionibacteriaceae</taxon>
        <taxon>Tessaracoccus</taxon>
    </lineage>
</organism>